<dbReference type="EMBL" id="AYEU01000005">
    <property type="protein sequence ID" value="ESK51826.1"/>
    <property type="molecule type" value="Genomic_DNA"/>
</dbReference>
<dbReference type="HOGENOM" id="CLU_3338906_0_0_6"/>
<sequence length="37" mass="4300">MIGEHIVELNAQDELMKFLAIKSYPSYLPSSTWFILN</sequence>
<organism evidence="1 2">
    <name type="scientific">Acinetobacter brisouii CIP 110357</name>
    <dbReference type="NCBI Taxonomy" id="1341683"/>
    <lineage>
        <taxon>Bacteria</taxon>
        <taxon>Pseudomonadati</taxon>
        <taxon>Pseudomonadota</taxon>
        <taxon>Gammaproteobacteria</taxon>
        <taxon>Moraxellales</taxon>
        <taxon>Moraxellaceae</taxon>
        <taxon>Acinetobacter</taxon>
    </lineage>
</organism>
<name>V2UTA7_9GAMM</name>
<proteinExistence type="predicted"/>
<comment type="caution">
    <text evidence="1">The sequence shown here is derived from an EMBL/GenBank/DDBJ whole genome shotgun (WGS) entry which is preliminary data.</text>
</comment>
<dbReference type="PATRIC" id="fig|1341683.3.peg.1243"/>
<dbReference type="AlphaFoldDB" id="V2UTA7"/>
<keyword evidence="2" id="KW-1185">Reference proteome</keyword>
<gene>
    <name evidence="1" type="ORF">P255_01255</name>
</gene>
<reference evidence="1 2" key="1">
    <citation type="submission" date="2013-10" db="EMBL/GenBank/DDBJ databases">
        <title>The Genome Sequence of Acinetobacter brisouii CIP 110357.</title>
        <authorList>
            <consortium name="The Broad Institute Genomics Platform"/>
            <consortium name="The Broad Institute Genome Sequencing Center for Infectious Disease"/>
            <person name="Cerqueira G."/>
            <person name="Feldgarden M."/>
            <person name="Courvalin P."/>
            <person name="Grillot-Courvalin C."/>
            <person name="Clermont D."/>
            <person name="Rocha E."/>
            <person name="Yoon E.-J."/>
            <person name="Nemec A."/>
            <person name="Young S.K."/>
            <person name="Zeng Q."/>
            <person name="Gargeya S."/>
            <person name="Fitzgerald M."/>
            <person name="Abouelleil A."/>
            <person name="Alvarado L."/>
            <person name="Berlin A.M."/>
            <person name="Chapman S.B."/>
            <person name="Gainer-Dewar J."/>
            <person name="Goldberg J."/>
            <person name="Gnerre S."/>
            <person name="Griggs A."/>
            <person name="Gujja S."/>
            <person name="Hansen M."/>
            <person name="Howarth C."/>
            <person name="Imamovic A."/>
            <person name="Ireland A."/>
            <person name="Larimer J."/>
            <person name="McCowan C."/>
            <person name="Murphy C."/>
            <person name="Pearson M."/>
            <person name="Poon T.W."/>
            <person name="Priest M."/>
            <person name="Roberts A."/>
            <person name="Saif S."/>
            <person name="Shea T."/>
            <person name="Sykes S."/>
            <person name="Wortman J."/>
            <person name="Nusbaum C."/>
            <person name="Birren B."/>
        </authorList>
    </citation>
    <scope>NUCLEOTIDE SEQUENCE [LARGE SCALE GENOMIC DNA]</scope>
    <source>
        <strain evidence="1 2">CIP 110357</strain>
    </source>
</reference>
<evidence type="ECO:0000313" key="1">
    <source>
        <dbReference type="EMBL" id="ESK51826.1"/>
    </source>
</evidence>
<evidence type="ECO:0000313" key="2">
    <source>
        <dbReference type="Proteomes" id="UP000018418"/>
    </source>
</evidence>
<dbReference type="Proteomes" id="UP000018418">
    <property type="component" value="Unassembled WGS sequence"/>
</dbReference>
<protein>
    <submittedName>
        <fullName evidence="1">Uncharacterized protein</fullName>
    </submittedName>
</protein>
<accession>V2UTA7</accession>